<gene>
    <name evidence="1" type="ordered locus">Ccel_2359</name>
</gene>
<keyword evidence="2" id="KW-1185">Reference proteome</keyword>
<proteinExistence type="predicted"/>
<evidence type="ECO:0000313" key="1">
    <source>
        <dbReference type="EMBL" id="ACL76693.1"/>
    </source>
</evidence>
<sequence length="70" mass="7830" precursor="true">MKNGLTRLVTLCLTIILVFVSVTFAYIESSIPTSTRDHSDEHFEGGVYRGDGGIHYTSYMYTGEISCVYL</sequence>
<evidence type="ECO:0000313" key="2">
    <source>
        <dbReference type="Proteomes" id="UP000001349"/>
    </source>
</evidence>
<dbReference type="HOGENOM" id="CLU_2750622_0_0_9"/>
<name>B8I5F7_RUMCH</name>
<dbReference type="EMBL" id="CP001348">
    <property type="protein sequence ID" value="ACL76693.1"/>
    <property type="molecule type" value="Genomic_DNA"/>
</dbReference>
<protein>
    <submittedName>
        <fullName evidence="1">Uncharacterized protein</fullName>
    </submittedName>
</protein>
<organism evidence="1 2">
    <name type="scientific">Ruminiclostridium cellulolyticum (strain ATCC 35319 / DSM 5812 / JCM 6584 / H10)</name>
    <name type="common">Clostridium cellulolyticum</name>
    <dbReference type="NCBI Taxonomy" id="394503"/>
    <lineage>
        <taxon>Bacteria</taxon>
        <taxon>Bacillati</taxon>
        <taxon>Bacillota</taxon>
        <taxon>Clostridia</taxon>
        <taxon>Eubacteriales</taxon>
        <taxon>Oscillospiraceae</taxon>
        <taxon>Ruminiclostridium</taxon>
    </lineage>
</organism>
<dbReference type="AlphaFoldDB" id="B8I5F7"/>
<dbReference type="Proteomes" id="UP000001349">
    <property type="component" value="Chromosome"/>
</dbReference>
<dbReference type="KEGG" id="cce:Ccel_2359"/>
<accession>B8I5F7</accession>
<reference evidence="1 2" key="1">
    <citation type="submission" date="2009-01" db="EMBL/GenBank/DDBJ databases">
        <title>Complete sequence of Clostridium cellulolyticum H10.</title>
        <authorList>
            <consortium name="US DOE Joint Genome Institute"/>
            <person name="Lucas S."/>
            <person name="Copeland A."/>
            <person name="Lapidus A."/>
            <person name="Glavina del Rio T."/>
            <person name="Dalin E."/>
            <person name="Tice H."/>
            <person name="Bruce D."/>
            <person name="Goodwin L."/>
            <person name="Pitluck S."/>
            <person name="Chertkov O."/>
            <person name="Saunders E."/>
            <person name="Brettin T."/>
            <person name="Detter J.C."/>
            <person name="Han C."/>
            <person name="Larimer F."/>
            <person name="Land M."/>
            <person name="Hauser L."/>
            <person name="Kyrpides N."/>
            <person name="Ivanova N."/>
            <person name="Zhou J."/>
            <person name="Richardson P."/>
        </authorList>
    </citation>
    <scope>NUCLEOTIDE SEQUENCE [LARGE SCALE GENOMIC DNA]</scope>
    <source>
        <strain evidence="2">ATCC 35319 / DSM 5812 / JCM 6584 / H10</strain>
    </source>
</reference>